<dbReference type="PRINTS" id="PR00111">
    <property type="entry name" value="ABHYDROLASE"/>
</dbReference>
<dbReference type="InterPro" id="IPR000073">
    <property type="entry name" value="AB_hydrolase_1"/>
</dbReference>
<dbReference type="RefSeq" id="WP_080023984.1">
    <property type="nucleotide sequence ID" value="NZ_LTAY01000081.1"/>
</dbReference>
<dbReference type="AlphaFoldDB" id="A0A1V4STF6"/>
<dbReference type="EMBL" id="LTAY01000081">
    <property type="protein sequence ID" value="OPX46581.1"/>
    <property type="molecule type" value="Genomic_DNA"/>
</dbReference>
<reference evidence="3 4" key="1">
    <citation type="submission" date="2016-02" db="EMBL/GenBank/DDBJ databases">
        <title>Genome sequence of Clostridium thermobutyricum DSM 4928.</title>
        <authorList>
            <person name="Poehlein A."/>
            <person name="Daniel R."/>
        </authorList>
    </citation>
    <scope>NUCLEOTIDE SEQUENCE [LARGE SCALE GENOMIC DNA]</scope>
    <source>
        <strain evidence="3 4">DSM 4928</strain>
    </source>
</reference>
<protein>
    <submittedName>
        <fullName evidence="3">Soluble epoxide hydrolase</fullName>
        <ecNumber evidence="3">3.3.2.10</ecNumber>
    </submittedName>
</protein>
<dbReference type="InterPro" id="IPR029058">
    <property type="entry name" value="AB_hydrolase_fold"/>
</dbReference>
<gene>
    <name evidence="3" type="ORF">CLTHE_28020</name>
</gene>
<accession>A0A1V4STF6</accession>
<dbReference type="Pfam" id="PF00561">
    <property type="entry name" value="Abhydrolase_1"/>
    <property type="match status" value="1"/>
</dbReference>
<evidence type="ECO:0000313" key="4">
    <source>
        <dbReference type="Proteomes" id="UP000191448"/>
    </source>
</evidence>
<keyword evidence="1" id="KW-0812">Transmembrane</keyword>
<organism evidence="3 4">
    <name type="scientific">Clostridium thermobutyricum DSM 4928</name>
    <dbReference type="NCBI Taxonomy" id="1121339"/>
    <lineage>
        <taxon>Bacteria</taxon>
        <taxon>Bacillati</taxon>
        <taxon>Bacillota</taxon>
        <taxon>Clostridia</taxon>
        <taxon>Eubacteriales</taxon>
        <taxon>Clostridiaceae</taxon>
        <taxon>Clostridium</taxon>
    </lineage>
</organism>
<proteinExistence type="predicted"/>
<dbReference type="Proteomes" id="UP000191448">
    <property type="component" value="Unassembled WGS sequence"/>
</dbReference>
<keyword evidence="3" id="KW-0378">Hydrolase</keyword>
<feature type="transmembrane region" description="Helical" evidence="1">
    <location>
        <begin position="119"/>
        <end position="139"/>
    </location>
</feature>
<keyword evidence="1" id="KW-1133">Transmembrane helix</keyword>
<keyword evidence="1" id="KW-0472">Membrane</keyword>
<comment type="caution">
    <text evidence="3">The sequence shown here is derived from an EMBL/GenBank/DDBJ whole genome shotgun (WGS) entry which is preliminary data.</text>
</comment>
<name>A0A1V4STF6_9CLOT</name>
<sequence>MTYYKIGQGEPLIVLHGNSQNSKNMKKIINRFKDRFEIYAIDSRGHGLTKHEGKEYTLEDMSNDVVEFIEKLNLNNVNIIGYSDGGNIAYRVAIRMQDRINKIILLSPNYSPKGMNKFFMMWLGIASFVLTIFSFIKFVRDVKYRVLLITRDEHTKEEDLRKINCDTLLIYAGIEIILKEHIESFKNNIKKAQLERVKVSTHLDLFSRTKAIDKIEEFLIKKKPR</sequence>
<dbReference type="InterPro" id="IPR050266">
    <property type="entry name" value="AB_hydrolase_sf"/>
</dbReference>
<evidence type="ECO:0000313" key="3">
    <source>
        <dbReference type="EMBL" id="OPX46581.1"/>
    </source>
</evidence>
<evidence type="ECO:0000256" key="1">
    <source>
        <dbReference type="SAM" id="Phobius"/>
    </source>
</evidence>
<feature type="domain" description="AB hydrolase-1" evidence="2">
    <location>
        <begin position="11"/>
        <end position="120"/>
    </location>
</feature>
<dbReference type="GO" id="GO:0004301">
    <property type="term" value="F:epoxide hydrolase activity"/>
    <property type="evidence" value="ECO:0007669"/>
    <property type="project" value="UniProtKB-EC"/>
</dbReference>
<dbReference type="SUPFAM" id="SSF53474">
    <property type="entry name" value="alpha/beta-Hydrolases"/>
    <property type="match status" value="1"/>
</dbReference>
<dbReference type="OrthoDB" id="9775557at2"/>
<dbReference type="Gene3D" id="3.40.50.1820">
    <property type="entry name" value="alpha/beta hydrolase"/>
    <property type="match status" value="1"/>
</dbReference>
<dbReference type="EC" id="3.3.2.10" evidence="3"/>
<evidence type="ECO:0000259" key="2">
    <source>
        <dbReference type="Pfam" id="PF00561"/>
    </source>
</evidence>
<dbReference type="PANTHER" id="PTHR43798">
    <property type="entry name" value="MONOACYLGLYCEROL LIPASE"/>
    <property type="match status" value="1"/>
</dbReference>